<organism evidence="7 8">
    <name type="scientific">Boletus edulis BED1</name>
    <dbReference type="NCBI Taxonomy" id="1328754"/>
    <lineage>
        <taxon>Eukaryota</taxon>
        <taxon>Fungi</taxon>
        <taxon>Dikarya</taxon>
        <taxon>Basidiomycota</taxon>
        <taxon>Agaricomycotina</taxon>
        <taxon>Agaricomycetes</taxon>
        <taxon>Agaricomycetidae</taxon>
        <taxon>Boletales</taxon>
        <taxon>Boletineae</taxon>
        <taxon>Boletaceae</taxon>
        <taxon>Boletoideae</taxon>
        <taxon>Boletus</taxon>
    </lineage>
</organism>
<dbReference type="GO" id="GO:0003924">
    <property type="term" value="F:GTPase activity"/>
    <property type="evidence" value="ECO:0007669"/>
    <property type="project" value="InterPro"/>
</dbReference>
<evidence type="ECO:0000259" key="6">
    <source>
        <dbReference type="Pfam" id="PF01926"/>
    </source>
</evidence>
<feature type="region of interest" description="Disordered" evidence="5">
    <location>
        <begin position="373"/>
        <end position="399"/>
    </location>
</feature>
<feature type="region of interest" description="Disordered" evidence="5">
    <location>
        <begin position="621"/>
        <end position="661"/>
    </location>
</feature>
<dbReference type="Pfam" id="PF01926">
    <property type="entry name" value="MMR_HSR1"/>
    <property type="match status" value="1"/>
</dbReference>
<dbReference type="InterPro" id="IPR027417">
    <property type="entry name" value="P-loop_NTPase"/>
</dbReference>
<dbReference type="PRINTS" id="PR00326">
    <property type="entry name" value="GTP1OBG"/>
</dbReference>
<evidence type="ECO:0000313" key="8">
    <source>
        <dbReference type="Proteomes" id="UP001194468"/>
    </source>
</evidence>
<gene>
    <name evidence="7" type="ORF">L210DRAFT_3392554</name>
</gene>
<keyword evidence="8" id="KW-1185">Reference proteome</keyword>
<name>A0AAD4GI71_BOLED</name>
<evidence type="ECO:0000256" key="2">
    <source>
        <dbReference type="ARBA" id="ARBA00023134"/>
    </source>
</evidence>
<sequence length="678" mass="75588">MAPLSGKQRKAQLKLKRAIKRGDVPPPPVQSQKRKKRAPGARNPPDKPSRNARDLQSEFIKLDKAFLDDTKALAGSIVLRRPILADVAVLRHGWISPSPPGSQLPQVALPKRPKWRYQMSKEELDANEQAHFRTWLAQQDAIIEQWQRALNCPPSAYPTADLAGNHVDDSETRLMPHPPTHFERNIEVWRQFWRVTEISQILLVLLDSRCPPLHLPSSLSAYLNIPTSSPSNDSSPRSKQTKSKAPHIILVLTKADISGPARTASWTSFLNTSYPGVPVVPVEAYAPKSSLTVEQGPTRYEPHLPGTFRERLVDTLRAVHEQKLQPPQWVTAPRTGESEEERLLRIDQWRPRVKRVIDWDDVLAAKGNRVGKAVAGAPVPRGQDKQETEGTETDEEDDEPEFLTIGVIGQPNVGKSSLLNAIFGKIRVRASRTPGKTKHFQTLFWTSDVRLVDCPGLVMPSFVPMDIQVLSGVLPISRISAVPFCIHQLARLLPLEQILELTHPSSSVSAASAMRTWRPGQRPLEQTNIQSKAPRWTASDIMTAYADKKGWVTAKAGRPDIHRAGNASGYRLTLPENRFDRAMSICVVLRLVAEGKIPWAFWPPGSSVSTDDGIWARDGVQQHARDDLETDEEEESEMGELSSEAEDIKVASSESDESRTRMRKSLLCLEGILEGLGH</sequence>
<keyword evidence="2" id="KW-0342">GTP-binding</keyword>
<dbReference type="InterPro" id="IPR006073">
    <property type="entry name" value="GTP-bd"/>
</dbReference>
<dbReference type="Gene3D" id="3.40.50.300">
    <property type="entry name" value="P-loop containing nucleotide triphosphate hydrolases"/>
    <property type="match status" value="1"/>
</dbReference>
<feature type="domain" description="G" evidence="6">
    <location>
        <begin position="404"/>
        <end position="459"/>
    </location>
</feature>
<evidence type="ECO:0000313" key="7">
    <source>
        <dbReference type="EMBL" id="KAF8445602.1"/>
    </source>
</evidence>
<dbReference type="InterPro" id="IPR043358">
    <property type="entry name" value="GNL1-like"/>
</dbReference>
<keyword evidence="1" id="KW-0547">Nucleotide-binding</keyword>
<reference evidence="7" key="1">
    <citation type="submission" date="2019-10" db="EMBL/GenBank/DDBJ databases">
        <authorList>
            <consortium name="DOE Joint Genome Institute"/>
            <person name="Kuo A."/>
            <person name="Miyauchi S."/>
            <person name="Kiss E."/>
            <person name="Drula E."/>
            <person name="Kohler A."/>
            <person name="Sanchez-Garcia M."/>
            <person name="Andreopoulos B."/>
            <person name="Barry K.W."/>
            <person name="Bonito G."/>
            <person name="Buee M."/>
            <person name="Carver A."/>
            <person name="Chen C."/>
            <person name="Cichocki N."/>
            <person name="Clum A."/>
            <person name="Culley D."/>
            <person name="Crous P.W."/>
            <person name="Fauchery L."/>
            <person name="Girlanda M."/>
            <person name="Hayes R."/>
            <person name="Keri Z."/>
            <person name="LaButti K."/>
            <person name="Lipzen A."/>
            <person name="Lombard V."/>
            <person name="Magnuson J."/>
            <person name="Maillard F."/>
            <person name="Morin E."/>
            <person name="Murat C."/>
            <person name="Nolan M."/>
            <person name="Ohm R."/>
            <person name="Pangilinan J."/>
            <person name="Pereira M."/>
            <person name="Perotto S."/>
            <person name="Peter M."/>
            <person name="Riley R."/>
            <person name="Sitrit Y."/>
            <person name="Stielow B."/>
            <person name="Szollosi G."/>
            <person name="Zifcakova L."/>
            <person name="Stursova M."/>
            <person name="Spatafora J.W."/>
            <person name="Tedersoo L."/>
            <person name="Vaario L.-M."/>
            <person name="Yamada A."/>
            <person name="Yan M."/>
            <person name="Wang P."/>
            <person name="Xu J."/>
            <person name="Bruns T."/>
            <person name="Baldrian P."/>
            <person name="Vilgalys R."/>
            <person name="Henrissat B."/>
            <person name="Grigoriev I.V."/>
            <person name="Hibbett D."/>
            <person name="Nagy L.G."/>
            <person name="Martin F.M."/>
        </authorList>
    </citation>
    <scope>NUCLEOTIDE SEQUENCE</scope>
    <source>
        <strain evidence="7">BED1</strain>
    </source>
</reference>
<protein>
    <recommendedName>
        <fullName evidence="4">Guanine nucleotide-binding protein-like 1</fullName>
    </recommendedName>
</protein>
<reference evidence="7" key="2">
    <citation type="journal article" date="2020" name="Nat. Commun.">
        <title>Large-scale genome sequencing of mycorrhizal fungi provides insights into the early evolution of symbiotic traits.</title>
        <authorList>
            <person name="Miyauchi S."/>
            <person name="Kiss E."/>
            <person name="Kuo A."/>
            <person name="Drula E."/>
            <person name="Kohler A."/>
            <person name="Sanchez-Garcia M."/>
            <person name="Morin E."/>
            <person name="Andreopoulos B."/>
            <person name="Barry K.W."/>
            <person name="Bonito G."/>
            <person name="Buee M."/>
            <person name="Carver A."/>
            <person name="Chen C."/>
            <person name="Cichocki N."/>
            <person name="Clum A."/>
            <person name="Culley D."/>
            <person name="Crous P.W."/>
            <person name="Fauchery L."/>
            <person name="Girlanda M."/>
            <person name="Hayes R.D."/>
            <person name="Keri Z."/>
            <person name="LaButti K."/>
            <person name="Lipzen A."/>
            <person name="Lombard V."/>
            <person name="Magnuson J."/>
            <person name="Maillard F."/>
            <person name="Murat C."/>
            <person name="Nolan M."/>
            <person name="Ohm R.A."/>
            <person name="Pangilinan J."/>
            <person name="Pereira M.F."/>
            <person name="Perotto S."/>
            <person name="Peter M."/>
            <person name="Pfister S."/>
            <person name="Riley R."/>
            <person name="Sitrit Y."/>
            <person name="Stielow J.B."/>
            <person name="Szollosi G."/>
            <person name="Zifcakova L."/>
            <person name="Stursova M."/>
            <person name="Spatafora J.W."/>
            <person name="Tedersoo L."/>
            <person name="Vaario L.M."/>
            <person name="Yamada A."/>
            <person name="Yan M."/>
            <person name="Wang P."/>
            <person name="Xu J."/>
            <person name="Bruns T."/>
            <person name="Baldrian P."/>
            <person name="Vilgalys R."/>
            <person name="Dunand C."/>
            <person name="Henrissat B."/>
            <person name="Grigoriev I.V."/>
            <person name="Hibbett D."/>
            <person name="Nagy L.G."/>
            <person name="Martin F.M."/>
        </authorList>
    </citation>
    <scope>NUCLEOTIDE SEQUENCE</scope>
    <source>
        <strain evidence="7">BED1</strain>
    </source>
</reference>
<dbReference type="PANTHER" id="PTHR45709:SF3">
    <property type="entry name" value="GUANINE NUCLEOTIDE-BINDING PROTEIN-LIKE 1"/>
    <property type="match status" value="1"/>
</dbReference>
<dbReference type="Proteomes" id="UP001194468">
    <property type="component" value="Unassembled WGS sequence"/>
</dbReference>
<dbReference type="EMBL" id="WHUW01000005">
    <property type="protein sequence ID" value="KAF8445602.1"/>
    <property type="molecule type" value="Genomic_DNA"/>
</dbReference>
<proteinExistence type="predicted"/>
<feature type="compositionally biased region" description="Acidic residues" evidence="5">
    <location>
        <begin position="628"/>
        <end position="638"/>
    </location>
</feature>
<accession>A0AAD4GI71</accession>
<feature type="compositionally biased region" description="Basic residues" evidence="5">
    <location>
        <begin position="7"/>
        <end position="19"/>
    </location>
</feature>
<comment type="caution">
    <text evidence="7">The sequence shown here is derived from an EMBL/GenBank/DDBJ whole genome shotgun (WGS) entry which is preliminary data.</text>
</comment>
<dbReference type="GO" id="GO:0005525">
    <property type="term" value="F:GTP binding"/>
    <property type="evidence" value="ECO:0007669"/>
    <property type="project" value="UniProtKB-KW"/>
</dbReference>
<evidence type="ECO:0000256" key="3">
    <source>
        <dbReference type="ARBA" id="ARBA00037770"/>
    </source>
</evidence>
<evidence type="ECO:0000256" key="4">
    <source>
        <dbReference type="ARBA" id="ARBA00039902"/>
    </source>
</evidence>
<dbReference type="SUPFAM" id="SSF52540">
    <property type="entry name" value="P-loop containing nucleoside triphosphate hydrolases"/>
    <property type="match status" value="1"/>
</dbReference>
<evidence type="ECO:0000256" key="5">
    <source>
        <dbReference type="SAM" id="MobiDB-lite"/>
    </source>
</evidence>
<feature type="region of interest" description="Disordered" evidence="5">
    <location>
        <begin position="1"/>
        <end position="53"/>
    </location>
</feature>
<evidence type="ECO:0000256" key="1">
    <source>
        <dbReference type="ARBA" id="ARBA00022741"/>
    </source>
</evidence>
<dbReference type="AlphaFoldDB" id="A0AAD4GI71"/>
<feature type="compositionally biased region" description="Basic and acidic residues" evidence="5">
    <location>
        <begin position="44"/>
        <end position="53"/>
    </location>
</feature>
<comment type="function">
    <text evidence="3">Possible regulatory or functional link with the histocompatibility cluster.</text>
</comment>
<feature type="compositionally biased region" description="Acidic residues" evidence="5">
    <location>
        <begin position="389"/>
        <end position="399"/>
    </location>
</feature>
<dbReference type="PANTHER" id="PTHR45709">
    <property type="entry name" value="LARGE SUBUNIT GTPASE 1 HOMOLOG-RELATED"/>
    <property type="match status" value="1"/>
</dbReference>